<gene>
    <name evidence="3" type="ORF">FLX08_07530</name>
</gene>
<feature type="transmembrane region" description="Helical" evidence="1">
    <location>
        <begin position="33"/>
        <end position="53"/>
    </location>
</feature>
<evidence type="ECO:0000313" key="3">
    <source>
        <dbReference type="EMBL" id="TQS22679.1"/>
    </source>
</evidence>
<feature type="transmembrane region" description="Helical" evidence="1">
    <location>
        <begin position="7"/>
        <end position="27"/>
    </location>
</feature>
<protein>
    <recommendedName>
        <fullName evidence="2">DUF5919 domain-containing protein</fullName>
    </recommendedName>
</protein>
<dbReference type="InterPro" id="IPR045697">
    <property type="entry name" value="DUF5919"/>
</dbReference>
<evidence type="ECO:0000256" key="1">
    <source>
        <dbReference type="SAM" id="Phobius"/>
    </source>
</evidence>
<dbReference type="Pfam" id="PF19319">
    <property type="entry name" value="DUF5919"/>
    <property type="match status" value="1"/>
</dbReference>
<dbReference type="EMBL" id="VIRM01000006">
    <property type="protein sequence ID" value="TQS22679.1"/>
    <property type="molecule type" value="Genomic_DNA"/>
</dbReference>
<name>A0A544Z0Y3_9ACTN</name>
<keyword evidence="1" id="KW-0812">Transmembrane</keyword>
<dbReference type="Proteomes" id="UP000316541">
    <property type="component" value="Unassembled WGS sequence"/>
</dbReference>
<evidence type="ECO:0000313" key="4">
    <source>
        <dbReference type="Proteomes" id="UP000316541"/>
    </source>
</evidence>
<proteinExistence type="predicted"/>
<feature type="domain" description="DUF5919" evidence="2">
    <location>
        <begin position="139"/>
        <end position="217"/>
    </location>
</feature>
<organism evidence="3 4">
    <name type="scientific">Microbispora hainanensis</name>
    <dbReference type="NCBI Taxonomy" id="568844"/>
    <lineage>
        <taxon>Bacteria</taxon>
        <taxon>Bacillati</taxon>
        <taxon>Actinomycetota</taxon>
        <taxon>Actinomycetes</taxon>
        <taxon>Streptosporangiales</taxon>
        <taxon>Streptosporangiaceae</taxon>
        <taxon>Microbispora</taxon>
    </lineage>
</organism>
<keyword evidence="1" id="KW-1133">Transmembrane helix</keyword>
<reference evidence="3 4" key="1">
    <citation type="submission" date="2019-07" db="EMBL/GenBank/DDBJ databases">
        <title>Microbispora hainanensis DSM 45428.</title>
        <authorList>
            <person name="Thawai C."/>
        </authorList>
    </citation>
    <scope>NUCLEOTIDE SEQUENCE [LARGE SCALE GENOMIC DNA]</scope>
    <source>
        <strain evidence="3 4">DSM 45428</strain>
    </source>
</reference>
<dbReference type="AlphaFoldDB" id="A0A544Z0Y3"/>
<comment type="caution">
    <text evidence="3">The sequence shown here is derived from an EMBL/GenBank/DDBJ whole genome shotgun (WGS) entry which is preliminary data.</text>
</comment>
<sequence length="297" mass="33341">MKRNKLFRLLVSIFLVPWGMILLLLAGESPKGLLALVSGLGVSFVVAGTVSAFREVAIVRTESEDAAEDIAARLQDRLQQPPPFGLRLVSPQRRGYDGYYSWATSTQPCELFCAGRSVLHRIDADLTARKFAPVEQVMLRKLQEGSVIRILFLDPRSDLISRLAREEGQNEQQMLTDLAASLDICERLYALLKGASLPPRAELHIRVYDQVPYFAYHRENKQVIVGFYFATALGSLSAAFEVIDQESQSRFEGHFTSIFERSHSTRILEEVASQRAVPFMNHALVRDIRAALEKSTS</sequence>
<dbReference type="RefSeq" id="WP_142617481.1">
    <property type="nucleotide sequence ID" value="NZ_VIRM01000006.1"/>
</dbReference>
<keyword evidence="1" id="KW-0472">Membrane</keyword>
<accession>A0A544Z0Y3</accession>
<evidence type="ECO:0000259" key="2">
    <source>
        <dbReference type="Pfam" id="PF19319"/>
    </source>
</evidence>